<feature type="compositionally biased region" description="Basic residues" evidence="1">
    <location>
        <begin position="28"/>
        <end position="42"/>
    </location>
</feature>
<sequence length="42" mass="5107">MQSSIKPMKFDKKPDGRISEEKRERNSKLHKTQRGKVRYQEM</sequence>
<organism evidence="2 3">
    <name type="scientific">Aeromonas phage Aer_P220</name>
    <dbReference type="NCBI Taxonomy" id="2951227"/>
    <lineage>
        <taxon>Viruses</taxon>
        <taxon>Duplodnaviria</taxon>
        <taxon>Heunggongvirae</taxon>
        <taxon>Uroviricota</taxon>
        <taxon>Caudoviricetes</taxon>
        <taxon>Autographivirales</taxon>
        <taxon>Autographivirales incertae sedis</taxon>
        <taxon>Yinyavirus</taxon>
        <taxon>Yinyavirus AerP220</taxon>
    </lineage>
</organism>
<evidence type="ECO:0000313" key="3">
    <source>
        <dbReference type="Proteomes" id="UP001060037"/>
    </source>
</evidence>
<dbReference type="EMBL" id="ON624112">
    <property type="protein sequence ID" value="UTQ78232.1"/>
    <property type="molecule type" value="Genomic_DNA"/>
</dbReference>
<feature type="region of interest" description="Disordered" evidence="1">
    <location>
        <begin position="1"/>
        <end position="42"/>
    </location>
</feature>
<protein>
    <submittedName>
        <fullName evidence="2">Uncharacterized protein</fullName>
    </submittedName>
</protein>
<feature type="compositionally biased region" description="Basic and acidic residues" evidence="1">
    <location>
        <begin position="8"/>
        <end position="27"/>
    </location>
</feature>
<accession>A0A9E7T2F3</accession>
<dbReference type="Proteomes" id="UP001060037">
    <property type="component" value="Segment"/>
</dbReference>
<reference evidence="2" key="1">
    <citation type="submission" date="2022-05" db="EMBL/GenBank/DDBJ databases">
        <authorList>
            <person name="Tikunov A."/>
            <person name="Kozlova Y."/>
            <person name="Morozova V."/>
            <person name="Jdeed G."/>
            <person name="Bardasheva A."/>
            <person name="Tikunova N."/>
        </authorList>
    </citation>
    <scope>NUCLEOTIDE SEQUENCE</scope>
</reference>
<keyword evidence="3" id="KW-1185">Reference proteome</keyword>
<evidence type="ECO:0000313" key="2">
    <source>
        <dbReference type="EMBL" id="UTQ78232.1"/>
    </source>
</evidence>
<name>A0A9E7T2F3_9CAUD</name>
<evidence type="ECO:0000256" key="1">
    <source>
        <dbReference type="SAM" id="MobiDB-lite"/>
    </source>
</evidence>
<proteinExistence type="predicted"/>